<dbReference type="GeneID" id="10894529"/>
<dbReference type="Proteomes" id="UP000000489">
    <property type="component" value="Segment"/>
</dbReference>
<feature type="domain" description="SGNH hydrolase-type esterase" evidence="1">
    <location>
        <begin position="105"/>
        <end position="309"/>
    </location>
</feature>
<dbReference type="Pfam" id="PF13472">
    <property type="entry name" value="Lipase_GDSL_2"/>
    <property type="match status" value="1"/>
</dbReference>
<sequence>MLDKLNQPKGSTIGVLKDGRTTQEAIDELTNDVTGSITTTRYASSASQALFPKLIDKMTAYRHGVSGFQDKFRIYGYGSSVGNGATIGGNSSPNTPVAKFFEHFQRTVNKAGIYPFEYSNKSVDGSNINDFLNREWPATVATGVFPDLAVFAYGMNDFPSAQYNAGMTFGANGFKQRLRNAIQKVRDAGGDVVLLTTPHPNIEEYSWELPSSIDMVWPQFAAKPVAGDVLIPPVSQSNVSFDFMGKRITQGVRFLRGNDAMREVAVEMGCVLIDVEKYWFEAVGKYGNVLLFDRVPAMQTVHPNLLGHQQSYWRAIEEFFNNVDSSGWIAPDAKLNQTLDVGGNALNPAKMEADVDLQANGIRQRAFVRRDKSGRVMEELTQDSRVKRTSYTVSDPTVSAPGYSLTWDEWFTRTKGLFTSGETLGIPVNNRTEGRLLVTAWISGQTGWTQLEDYLVSNREGVVLVSKIGSLDNTPPAGGTGTNGQRLFTVSTSANNVVVNILSDNATVKFKLDTFGA</sequence>
<dbReference type="RefSeq" id="YP_004678763.1">
    <property type="nucleotide sequence ID" value="NC_015719.1"/>
</dbReference>
<dbReference type="InterPro" id="IPR013830">
    <property type="entry name" value="SGNH_hydro"/>
</dbReference>
<dbReference type="KEGG" id="vg:10894529"/>
<evidence type="ECO:0000259" key="1">
    <source>
        <dbReference type="Pfam" id="PF13472"/>
    </source>
</evidence>
<dbReference type="EMBL" id="HM480846">
    <property type="protein sequence ID" value="AEH41056.1"/>
    <property type="molecule type" value="Genomic_DNA"/>
</dbReference>
<reference evidence="2 3" key="1">
    <citation type="submission" date="2010-06" db="EMBL/GenBank/DDBJ databases">
        <authorList>
            <person name="Bouwman C.W."/>
            <person name="Kropinski A.M."/>
            <person name="Whitfield C."/>
        </authorList>
    </citation>
    <scope>NUCLEOTIDE SEQUENCE [LARGE SCALE GENOMIC DNA]</scope>
</reference>
<accession>F8R4T7</accession>
<protein>
    <recommendedName>
        <fullName evidence="1">SGNH hydrolase-type esterase domain-containing protein</fullName>
    </recommendedName>
</protein>
<keyword evidence="3" id="KW-1185">Reference proteome</keyword>
<dbReference type="Gene3D" id="3.40.50.1110">
    <property type="entry name" value="SGNH hydrolase"/>
    <property type="match status" value="1"/>
</dbReference>
<organism evidence="2 3">
    <name type="scientific">Escherichia phage K30</name>
    <dbReference type="NCBI Taxonomy" id="1041524"/>
    <lineage>
        <taxon>Viruses</taxon>
        <taxon>Duplodnaviria</taxon>
        <taxon>Heunggongvirae</taxon>
        <taxon>Uroviricota</taxon>
        <taxon>Caudoviricetes</taxon>
        <taxon>Autographivirales</taxon>
        <taxon>Autotranscriptaviridae</taxon>
        <taxon>Studiervirinae</taxon>
        <taxon>Przondovirus</taxon>
        <taxon>Przondovirus K30</taxon>
    </lineage>
</organism>
<dbReference type="InterPro" id="IPR036514">
    <property type="entry name" value="SGNH_hydro_sf"/>
</dbReference>
<proteinExistence type="predicted"/>
<dbReference type="SUPFAM" id="SSF52266">
    <property type="entry name" value="SGNH hydrolase"/>
    <property type="match status" value="1"/>
</dbReference>
<evidence type="ECO:0000313" key="3">
    <source>
        <dbReference type="Proteomes" id="UP000000489"/>
    </source>
</evidence>
<evidence type="ECO:0000313" key="2">
    <source>
        <dbReference type="EMBL" id="AEH41056.1"/>
    </source>
</evidence>
<name>F8R4T7_9CAUD</name>